<dbReference type="InterPro" id="IPR049453">
    <property type="entry name" value="Memb_transporter_dom"/>
</dbReference>
<comment type="subcellular location">
    <subcellularLocation>
        <location evidence="1">Membrane</location>
        <topology evidence="1">Multi-pass membrane protein</topology>
    </subcellularLocation>
</comment>
<dbReference type="Pfam" id="PF13515">
    <property type="entry name" value="FUSC_2"/>
    <property type="match status" value="1"/>
</dbReference>
<organism evidence="7 8">
    <name type="scientific">Andreprevotia lacus DSM 23236</name>
    <dbReference type="NCBI Taxonomy" id="1121001"/>
    <lineage>
        <taxon>Bacteria</taxon>
        <taxon>Pseudomonadati</taxon>
        <taxon>Pseudomonadota</taxon>
        <taxon>Betaproteobacteria</taxon>
        <taxon>Neisseriales</taxon>
        <taxon>Chitinibacteraceae</taxon>
        <taxon>Andreprevotia</taxon>
    </lineage>
</organism>
<dbReference type="AlphaFoldDB" id="A0A1W1XRR3"/>
<evidence type="ECO:0000259" key="6">
    <source>
        <dbReference type="Pfam" id="PF13515"/>
    </source>
</evidence>
<protein>
    <submittedName>
        <fullName evidence="7">Fusaric acid resistance protein-like</fullName>
    </submittedName>
</protein>
<feature type="transmembrane region" description="Helical" evidence="5">
    <location>
        <begin position="116"/>
        <end position="133"/>
    </location>
</feature>
<keyword evidence="2 5" id="KW-0812">Transmembrane</keyword>
<evidence type="ECO:0000313" key="7">
    <source>
        <dbReference type="EMBL" id="SMC26659.1"/>
    </source>
</evidence>
<dbReference type="OrthoDB" id="8580358at2"/>
<dbReference type="RefSeq" id="WP_084091197.1">
    <property type="nucleotide sequence ID" value="NZ_FWXD01000014.1"/>
</dbReference>
<keyword evidence="3 5" id="KW-1133">Transmembrane helix</keyword>
<evidence type="ECO:0000256" key="3">
    <source>
        <dbReference type="ARBA" id="ARBA00022989"/>
    </source>
</evidence>
<evidence type="ECO:0000256" key="2">
    <source>
        <dbReference type="ARBA" id="ARBA00022692"/>
    </source>
</evidence>
<gene>
    <name evidence="7" type="ORF">SAMN02745857_02566</name>
</gene>
<keyword evidence="4 5" id="KW-0472">Membrane</keyword>
<evidence type="ECO:0000256" key="1">
    <source>
        <dbReference type="ARBA" id="ARBA00004141"/>
    </source>
</evidence>
<evidence type="ECO:0000313" key="8">
    <source>
        <dbReference type="Proteomes" id="UP000192761"/>
    </source>
</evidence>
<feature type="transmembrane region" description="Helical" evidence="5">
    <location>
        <begin position="279"/>
        <end position="299"/>
    </location>
</feature>
<keyword evidence="8" id="KW-1185">Reference proteome</keyword>
<feature type="transmembrane region" description="Helical" evidence="5">
    <location>
        <begin position="69"/>
        <end position="86"/>
    </location>
</feature>
<name>A0A1W1XRR3_9NEIS</name>
<feature type="transmembrane region" description="Helical" evidence="5">
    <location>
        <begin position="43"/>
        <end position="62"/>
    </location>
</feature>
<proteinExistence type="predicted"/>
<dbReference type="Proteomes" id="UP000192761">
    <property type="component" value="Unassembled WGS sequence"/>
</dbReference>
<reference evidence="7 8" key="1">
    <citation type="submission" date="2017-04" db="EMBL/GenBank/DDBJ databases">
        <authorList>
            <person name="Afonso C.L."/>
            <person name="Miller P.J."/>
            <person name="Scott M.A."/>
            <person name="Spackman E."/>
            <person name="Goraichik I."/>
            <person name="Dimitrov K.M."/>
            <person name="Suarez D.L."/>
            <person name="Swayne D.E."/>
        </authorList>
    </citation>
    <scope>NUCLEOTIDE SEQUENCE [LARGE SCALE GENOMIC DNA]</scope>
    <source>
        <strain evidence="7 8">DSM 23236</strain>
    </source>
</reference>
<feature type="domain" description="Integral membrane bound transporter" evidence="6">
    <location>
        <begin position="198"/>
        <end position="323"/>
    </location>
</feature>
<dbReference type="GO" id="GO:0016020">
    <property type="term" value="C:membrane"/>
    <property type="evidence" value="ECO:0007669"/>
    <property type="project" value="UniProtKB-SubCell"/>
</dbReference>
<evidence type="ECO:0000256" key="4">
    <source>
        <dbReference type="ARBA" id="ARBA00023136"/>
    </source>
</evidence>
<dbReference type="EMBL" id="FWXD01000014">
    <property type="protein sequence ID" value="SMC26659.1"/>
    <property type="molecule type" value="Genomic_DNA"/>
</dbReference>
<dbReference type="STRING" id="1121001.SAMN02745857_02566"/>
<feature type="transmembrane region" description="Helical" evidence="5">
    <location>
        <begin position="139"/>
        <end position="160"/>
    </location>
</feature>
<feature type="transmembrane region" description="Helical" evidence="5">
    <location>
        <begin position="311"/>
        <end position="332"/>
    </location>
</feature>
<accession>A0A1W1XRR3</accession>
<evidence type="ECO:0000256" key="5">
    <source>
        <dbReference type="SAM" id="Phobius"/>
    </source>
</evidence>
<sequence length="349" mass="37495">MRLPLHLFELKPTTNPWRKAWCSALAVGLPALLAIWLQQPAGILFGALGGLYATLIDFGATFRHRVTSQLTGALLILACGAFGVYMGRHEAWILPLLAALTFGIGWLDGNDLALETILRLAALVLLIYAYTPGFPLSAVPYVLLGFAIGLAVTGLDSLLWQRADSSHRGLKLGLVRILAGRNAGLPHALCFAFTCTTALGLALALEFQRPAWIAAVTLFVLKPDGPDSLRRLLQNAVGTLAGVPLAWAVVRFSHDPRHLLLAVVLLAFLRPLGMARNYWVHTAAMTALVLILLDIVWLPNGGDISLLRVRVIDVLVGSAVALVGLMIFNAAARRHVLKRIAADDQAGLG</sequence>
<feature type="transmembrane region" description="Helical" evidence="5">
    <location>
        <begin position="20"/>
        <end position="37"/>
    </location>
</feature>